<dbReference type="AlphaFoldDB" id="A0A1H1R7W9"/>
<sequence length="122" mass="14180">MKVQHRIALISVAAAAVAGFVYSQIYIHEKNRREIREVASELALTWKDQLQLNSTQTQLLEDSIIEYTIKKNEIINSSLGTTQQINKLKSIQKNEYKSLRKFLGEDQFENYVHLNKQLTRKS</sequence>
<dbReference type="STRING" id="1250231.SAMN04488552_2793"/>
<organism evidence="1 2">
    <name type="scientific">Christiangramia echinicola</name>
    <dbReference type="NCBI Taxonomy" id="279359"/>
    <lineage>
        <taxon>Bacteria</taxon>
        <taxon>Pseudomonadati</taxon>
        <taxon>Bacteroidota</taxon>
        <taxon>Flavobacteriia</taxon>
        <taxon>Flavobacteriales</taxon>
        <taxon>Flavobacteriaceae</taxon>
        <taxon>Christiangramia</taxon>
    </lineage>
</organism>
<gene>
    <name evidence="1" type="ORF">SAMN04488552_2793</name>
</gene>
<keyword evidence="2" id="KW-1185">Reference proteome</keyword>
<accession>A0A1H1R7W9</accession>
<evidence type="ECO:0000313" key="2">
    <source>
        <dbReference type="Proteomes" id="UP000198858"/>
    </source>
</evidence>
<name>A0A1H1R7W9_9FLAO</name>
<dbReference type="Proteomes" id="UP000198858">
    <property type="component" value="Chromosome I"/>
</dbReference>
<proteinExistence type="predicted"/>
<dbReference type="EMBL" id="LT629745">
    <property type="protein sequence ID" value="SDS31877.1"/>
    <property type="molecule type" value="Genomic_DNA"/>
</dbReference>
<evidence type="ECO:0000313" key="1">
    <source>
        <dbReference type="EMBL" id="SDS31877.1"/>
    </source>
</evidence>
<dbReference type="RefSeq" id="WP_089663388.1">
    <property type="nucleotide sequence ID" value="NZ_LT629745.1"/>
</dbReference>
<protein>
    <submittedName>
        <fullName evidence="1">Uncharacterized protein</fullName>
    </submittedName>
</protein>
<reference evidence="1 2" key="1">
    <citation type="submission" date="2016-10" db="EMBL/GenBank/DDBJ databases">
        <authorList>
            <person name="Varghese N."/>
            <person name="Submissions S."/>
        </authorList>
    </citation>
    <scope>NUCLEOTIDE SEQUENCE [LARGE SCALE GENOMIC DNA]</scope>
    <source>
        <strain evidence="1 2">Mar_2010_102</strain>
    </source>
</reference>